<comment type="caution">
    <text evidence="1">The sequence shown here is derived from an EMBL/GenBank/DDBJ whole genome shotgun (WGS) entry which is preliminary data.</text>
</comment>
<name>A0A4C1WDH7_EUMVA</name>
<dbReference type="AlphaFoldDB" id="A0A4C1WDH7"/>
<gene>
    <name evidence="1" type="primary">GTF2IRD2</name>
    <name evidence="1" type="ORF">EVAR_38501_1</name>
</gene>
<accession>A0A4C1WDH7</accession>
<dbReference type="Proteomes" id="UP000299102">
    <property type="component" value="Unassembled WGS sequence"/>
</dbReference>
<dbReference type="STRING" id="151549.A0A4C1WDH7"/>
<dbReference type="EMBL" id="BGZK01000526">
    <property type="protein sequence ID" value="GBP48529.1"/>
    <property type="molecule type" value="Genomic_DNA"/>
</dbReference>
<protein>
    <submittedName>
        <fullName evidence="1">General transcription factor II-I repeat domain-containing protein 2</fullName>
    </submittedName>
</protein>
<organism evidence="1 2">
    <name type="scientific">Eumeta variegata</name>
    <name type="common">Bagworm moth</name>
    <name type="synonym">Eumeta japonica</name>
    <dbReference type="NCBI Taxonomy" id="151549"/>
    <lineage>
        <taxon>Eukaryota</taxon>
        <taxon>Metazoa</taxon>
        <taxon>Ecdysozoa</taxon>
        <taxon>Arthropoda</taxon>
        <taxon>Hexapoda</taxon>
        <taxon>Insecta</taxon>
        <taxon>Pterygota</taxon>
        <taxon>Neoptera</taxon>
        <taxon>Endopterygota</taxon>
        <taxon>Lepidoptera</taxon>
        <taxon>Glossata</taxon>
        <taxon>Ditrysia</taxon>
        <taxon>Tineoidea</taxon>
        <taxon>Psychidae</taxon>
        <taxon>Oiketicinae</taxon>
        <taxon>Eumeta</taxon>
    </lineage>
</organism>
<reference evidence="1 2" key="1">
    <citation type="journal article" date="2019" name="Commun. Biol.">
        <title>The bagworm genome reveals a unique fibroin gene that provides high tensile strength.</title>
        <authorList>
            <person name="Kono N."/>
            <person name="Nakamura H."/>
            <person name="Ohtoshi R."/>
            <person name="Tomita M."/>
            <person name="Numata K."/>
            <person name="Arakawa K."/>
        </authorList>
    </citation>
    <scope>NUCLEOTIDE SEQUENCE [LARGE SCALE GENOMIC DNA]</scope>
</reference>
<proteinExistence type="predicted"/>
<dbReference type="PANTHER" id="PTHR45913">
    <property type="entry name" value="EPM2A-INTERACTING PROTEIN 1"/>
    <property type="match status" value="1"/>
</dbReference>
<keyword evidence="2" id="KW-1185">Reference proteome</keyword>
<sequence>MSGGNKRKVDAEDRQFPQNWTEEFFFVLHNGYLNDLNLKLQKQGRLVNDLYSHFKAFQIKICLWEAQMLSGNSYYLTTLSVYKNIAYAQYAEELELPSEQFSKRFSDFKNMEDCFNLFATPTKSNVQNASIHLQMELIETRENSLLKSKFEDVAHTWYTETRAFTQARTHTQARTRAHAHGHTHSRAHTYISRNHSENEVFTAKESHQTLTFVGCCLPHDNAFTHTALETIVSCAVCVDGLMTAYLPVKIELVLPGLVILAPPRVYALYLGTGGTAPFTALAVTHPSTDRARRCLTSVIGREPVYSAWYGRWRTMVQKIQLQRTFKMI</sequence>
<dbReference type="PANTHER" id="PTHR45913:SF5">
    <property type="entry name" value="GENERAL TRANSCRIPTION FACTOR II-I REPEAT DOMAIN-CONTAINING PROTEIN 2A-LIKE PROTEIN"/>
    <property type="match status" value="1"/>
</dbReference>
<evidence type="ECO:0000313" key="2">
    <source>
        <dbReference type="Proteomes" id="UP000299102"/>
    </source>
</evidence>
<evidence type="ECO:0000313" key="1">
    <source>
        <dbReference type="EMBL" id="GBP48529.1"/>
    </source>
</evidence>